<evidence type="ECO:0000256" key="10">
    <source>
        <dbReference type="ARBA" id="ARBA00023128"/>
    </source>
</evidence>
<keyword evidence="5 12" id="KW-0999">Mitochondrion inner membrane</keyword>
<keyword evidence="8 12" id="KW-1133">Transmembrane helix</keyword>
<dbReference type="AlphaFoldDB" id="A0A6A6DZC1"/>
<evidence type="ECO:0000256" key="1">
    <source>
        <dbReference type="ARBA" id="ARBA00004448"/>
    </source>
</evidence>
<dbReference type="GO" id="GO:0001405">
    <property type="term" value="C:PAM complex, Tim23 associated import motor"/>
    <property type="evidence" value="ECO:0007669"/>
    <property type="project" value="UniProtKB-UniRule"/>
</dbReference>
<dbReference type="EMBL" id="ML994635">
    <property type="protein sequence ID" value="KAF2185017.1"/>
    <property type="molecule type" value="Genomic_DNA"/>
</dbReference>
<evidence type="ECO:0000313" key="14">
    <source>
        <dbReference type="EMBL" id="KAF2185017.1"/>
    </source>
</evidence>
<feature type="transmembrane region" description="Helical" evidence="12">
    <location>
        <begin position="147"/>
        <end position="174"/>
    </location>
</feature>
<dbReference type="GO" id="GO:0030150">
    <property type="term" value="P:protein import into mitochondrial matrix"/>
    <property type="evidence" value="ECO:0007669"/>
    <property type="project" value="UniProtKB-UniRule"/>
</dbReference>
<evidence type="ECO:0000256" key="4">
    <source>
        <dbReference type="ARBA" id="ARBA00022692"/>
    </source>
</evidence>
<evidence type="ECO:0000256" key="3">
    <source>
        <dbReference type="ARBA" id="ARBA00022448"/>
    </source>
</evidence>
<keyword evidence="9 12" id="KW-0811">Translocation</keyword>
<keyword evidence="15" id="KW-1185">Reference proteome</keyword>
<protein>
    <recommendedName>
        <fullName evidence="12">Presequence translocated-associated motor subunit PAM17</fullName>
    </recommendedName>
</protein>
<comment type="similarity">
    <text evidence="2 12">Belongs to the PAM17 family.</text>
</comment>
<evidence type="ECO:0000256" key="7">
    <source>
        <dbReference type="ARBA" id="ARBA00022946"/>
    </source>
</evidence>
<keyword evidence="11 12" id="KW-0472">Membrane</keyword>
<feature type="transmembrane region" description="Helical" evidence="12">
    <location>
        <begin position="106"/>
        <end position="127"/>
    </location>
</feature>
<dbReference type="PANTHER" id="PTHR28021:SF1">
    <property type="entry name" value="PRESEQUENCE TRANSLOCATED-ASSOCIATED MOTOR SUBUNIT PAM17, MITOCHONDRIAL"/>
    <property type="match status" value="1"/>
</dbReference>
<proteinExistence type="inferred from homology"/>
<keyword evidence="6 12" id="KW-0653">Protein transport</keyword>
<dbReference type="InterPro" id="IPR013875">
    <property type="entry name" value="Pam17"/>
</dbReference>
<name>A0A6A6DZC1_9PEZI</name>
<evidence type="ECO:0000256" key="6">
    <source>
        <dbReference type="ARBA" id="ARBA00022927"/>
    </source>
</evidence>
<accession>A0A6A6DZC1</accession>
<organism evidence="14 15">
    <name type="scientific">Zopfia rhizophila CBS 207.26</name>
    <dbReference type="NCBI Taxonomy" id="1314779"/>
    <lineage>
        <taxon>Eukaryota</taxon>
        <taxon>Fungi</taxon>
        <taxon>Dikarya</taxon>
        <taxon>Ascomycota</taxon>
        <taxon>Pezizomycotina</taxon>
        <taxon>Dothideomycetes</taxon>
        <taxon>Dothideomycetes incertae sedis</taxon>
        <taxon>Zopfiaceae</taxon>
        <taxon>Zopfia</taxon>
    </lineage>
</organism>
<feature type="region of interest" description="Disordered" evidence="13">
    <location>
        <begin position="63"/>
        <end position="89"/>
    </location>
</feature>
<dbReference type="OrthoDB" id="5970083at2759"/>
<sequence length="243" mass="26689">MLLTNTIRPTRVFTLRSPAAYIAPCCAAASFTTTTRPTKIQQTTQHPAPIVKKPSVKFPIRHASTAPSTSATSSSTTAGSTATSTNPPTQLTWNRFLALRKTRRKISVAASSMSALATTVTGLRVFIEGNYDSIWAANFGLDPLAVTVLSSVGLMAVGWLVGPFFGNAVFNAYYRRIRGEIESKERQFFTRIKRHRVDPSNSSMANPVPDYYGEKIGSVADYRRWLKDQRAFNLKRGAYAGSK</sequence>
<comment type="subunit">
    <text evidence="12">Component of the PAM complex.</text>
</comment>
<reference evidence="14" key="1">
    <citation type="journal article" date="2020" name="Stud. Mycol.">
        <title>101 Dothideomycetes genomes: a test case for predicting lifestyles and emergence of pathogens.</title>
        <authorList>
            <person name="Haridas S."/>
            <person name="Albert R."/>
            <person name="Binder M."/>
            <person name="Bloem J."/>
            <person name="Labutti K."/>
            <person name="Salamov A."/>
            <person name="Andreopoulos B."/>
            <person name="Baker S."/>
            <person name="Barry K."/>
            <person name="Bills G."/>
            <person name="Bluhm B."/>
            <person name="Cannon C."/>
            <person name="Castanera R."/>
            <person name="Culley D."/>
            <person name="Daum C."/>
            <person name="Ezra D."/>
            <person name="Gonzalez J."/>
            <person name="Henrissat B."/>
            <person name="Kuo A."/>
            <person name="Liang C."/>
            <person name="Lipzen A."/>
            <person name="Lutzoni F."/>
            <person name="Magnuson J."/>
            <person name="Mondo S."/>
            <person name="Nolan M."/>
            <person name="Ohm R."/>
            <person name="Pangilinan J."/>
            <person name="Park H.-J."/>
            <person name="Ramirez L."/>
            <person name="Alfaro M."/>
            <person name="Sun H."/>
            <person name="Tritt A."/>
            <person name="Yoshinaga Y."/>
            <person name="Zwiers L.-H."/>
            <person name="Turgeon B."/>
            <person name="Goodwin S."/>
            <person name="Spatafora J."/>
            <person name="Crous P."/>
            <person name="Grigoriev I."/>
        </authorList>
    </citation>
    <scope>NUCLEOTIDE SEQUENCE</scope>
    <source>
        <strain evidence="14">CBS 207.26</strain>
    </source>
</reference>
<evidence type="ECO:0000256" key="9">
    <source>
        <dbReference type="ARBA" id="ARBA00023010"/>
    </source>
</evidence>
<evidence type="ECO:0000256" key="13">
    <source>
        <dbReference type="SAM" id="MobiDB-lite"/>
    </source>
</evidence>
<dbReference type="Pfam" id="PF08566">
    <property type="entry name" value="Pam17"/>
    <property type="match status" value="1"/>
</dbReference>
<evidence type="ECO:0000256" key="2">
    <source>
        <dbReference type="ARBA" id="ARBA00006837"/>
    </source>
</evidence>
<evidence type="ECO:0000313" key="15">
    <source>
        <dbReference type="Proteomes" id="UP000800200"/>
    </source>
</evidence>
<keyword evidence="3 12" id="KW-0813">Transport</keyword>
<comment type="subcellular location">
    <subcellularLocation>
        <location evidence="1 12">Mitochondrion inner membrane</location>
        <topology evidence="1 12">Multi-pass membrane protein</topology>
    </subcellularLocation>
</comment>
<feature type="compositionally biased region" description="Low complexity" evidence="13">
    <location>
        <begin position="63"/>
        <end position="85"/>
    </location>
</feature>
<evidence type="ECO:0000256" key="12">
    <source>
        <dbReference type="RuleBase" id="RU367146"/>
    </source>
</evidence>
<dbReference type="Proteomes" id="UP000800200">
    <property type="component" value="Unassembled WGS sequence"/>
</dbReference>
<evidence type="ECO:0000256" key="11">
    <source>
        <dbReference type="ARBA" id="ARBA00023136"/>
    </source>
</evidence>
<keyword evidence="7" id="KW-0809">Transit peptide</keyword>
<evidence type="ECO:0000256" key="8">
    <source>
        <dbReference type="ARBA" id="ARBA00022989"/>
    </source>
</evidence>
<keyword evidence="4 12" id="KW-0812">Transmembrane</keyword>
<evidence type="ECO:0000256" key="5">
    <source>
        <dbReference type="ARBA" id="ARBA00022792"/>
    </source>
</evidence>
<comment type="function">
    <text evidence="12">Component of the PAM complex, a complex required for the translocation of transit peptide-containing proteins from the inner membrane into the mitochondrial matrix in an ATP-dependent manner.</text>
</comment>
<gene>
    <name evidence="14" type="ORF">K469DRAFT_577301</name>
</gene>
<keyword evidence="10 12" id="KW-0496">Mitochondrion</keyword>
<dbReference type="PANTHER" id="PTHR28021">
    <property type="entry name" value="PRESEQUENCE TRANSLOCATED-ASSOCIATED MOTOR SUBUNIT PAM17, MITOCHONDRIAL"/>
    <property type="match status" value="1"/>
</dbReference>